<feature type="compositionally biased region" description="Polar residues" evidence="1">
    <location>
        <begin position="138"/>
        <end position="150"/>
    </location>
</feature>
<evidence type="ECO:0000313" key="2">
    <source>
        <dbReference type="EMBL" id="OSX81263.1"/>
    </source>
</evidence>
<protein>
    <submittedName>
        <fullName evidence="2">Uncharacterized protein</fullName>
    </submittedName>
</protein>
<organism evidence="2 3">
    <name type="scientific">Porphyra umbilicalis</name>
    <name type="common">Purple laver</name>
    <name type="synonym">Red alga</name>
    <dbReference type="NCBI Taxonomy" id="2786"/>
    <lineage>
        <taxon>Eukaryota</taxon>
        <taxon>Rhodophyta</taxon>
        <taxon>Bangiophyceae</taxon>
        <taxon>Bangiales</taxon>
        <taxon>Bangiaceae</taxon>
        <taxon>Porphyra</taxon>
    </lineage>
</organism>
<accession>A0A1X6PKT2</accession>
<feature type="compositionally biased region" description="Pro residues" evidence="1">
    <location>
        <begin position="82"/>
        <end position="95"/>
    </location>
</feature>
<dbReference type="EMBL" id="KV918764">
    <property type="protein sequence ID" value="OSX81263.1"/>
    <property type="molecule type" value="Genomic_DNA"/>
</dbReference>
<evidence type="ECO:0000313" key="3">
    <source>
        <dbReference type="Proteomes" id="UP000218209"/>
    </source>
</evidence>
<dbReference type="AlphaFoldDB" id="A0A1X6PKT2"/>
<evidence type="ECO:0000256" key="1">
    <source>
        <dbReference type="SAM" id="MobiDB-lite"/>
    </source>
</evidence>
<feature type="compositionally biased region" description="Pro residues" evidence="1">
    <location>
        <begin position="39"/>
        <end position="50"/>
    </location>
</feature>
<gene>
    <name evidence="2" type="ORF">BU14_0023s0067</name>
</gene>
<sequence>MSGAAVFSCRCAAGHARSCTGSGQRGQRGAARASQAPYVPHPAPAAPSTPTPTTANPPAVSPRARRRARVDPPRSGEGGNGAPPPPPPPLSPPPRHLPDNHGCASTSAADGRARPSTCSRYDTKERATGETPAHASSGKRTTPASTSRTISPGEVAVCPNGSRPLRRV</sequence>
<proteinExistence type="predicted"/>
<feature type="compositionally biased region" description="Low complexity" evidence="1">
    <location>
        <begin position="51"/>
        <end position="62"/>
    </location>
</feature>
<reference evidence="2 3" key="1">
    <citation type="submission" date="2017-03" db="EMBL/GenBank/DDBJ databases">
        <title>WGS assembly of Porphyra umbilicalis.</title>
        <authorList>
            <person name="Brawley S.H."/>
            <person name="Blouin N.A."/>
            <person name="Ficko-Blean E."/>
            <person name="Wheeler G.L."/>
            <person name="Lohr M."/>
            <person name="Goodson H.V."/>
            <person name="Jenkins J.W."/>
            <person name="Blaby-Haas C.E."/>
            <person name="Helliwell K.E."/>
            <person name="Chan C."/>
            <person name="Marriage T."/>
            <person name="Bhattacharya D."/>
            <person name="Klein A.S."/>
            <person name="Badis Y."/>
            <person name="Brodie J."/>
            <person name="Cao Y."/>
            <person name="Collen J."/>
            <person name="Dittami S.M."/>
            <person name="Gachon C.M."/>
            <person name="Green B.R."/>
            <person name="Karpowicz S."/>
            <person name="Kim J.W."/>
            <person name="Kudahl U."/>
            <person name="Lin S."/>
            <person name="Michel G."/>
            <person name="Mittag M."/>
            <person name="Olson B.J."/>
            <person name="Pangilinan J."/>
            <person name="Peng Y."/>
            <person name="Qiu H."/>
            <person name="Shu S."/>
            <person name="Singer J.T."/>
            <person name="Smith A.G."/>
            <person name="Sprecher B.N."/>
            <person name="Wagner V."/>
            <person name="Wang W."/>
            <person name="Wang Z.-Y."/>
            <person name="Yan J."/>
            <person name="Yarish C."/>
            <person name="Zoeuner-Riek S."/>
            <person name="Zhuang Y."/>
            <person name="Zou Y."/>
            <person name="Lindquist E.A."/>
            <person name="Grimwood J."/>
            <person name="Barry K."/>
            <person name="Rokhsar D.S."/>
            <person name="Schmutz J."/>
            <person name="Stiller J.W."/>
            <person name="Grossman A.R."/>
            <person name="Prochnik S.E."/>
        </authorList>
    </citation>
    <scope>NUCLEOTIDE SEQUENCE [LARGE SCALE GENOMIC DNA]</scope>
    <source>
        <strain evidence="2">4086291</strain>
    </source>
</reference>
<keyword evidence="3" id="KW-1185">Reference proteome</keyword>
<feature type="region of interest" description="Disordered" evidence="1">
    <location>
        <begin position="12"/>
        <end position="168"/>
    </location>
</feature>
<dbReference type="Proteomes" id="UP000218209">
    <property type="component" value="Unassembled WGS sequence"/>
</dbReference>
<feature type="compositionally biased region" description="Low complexity" evidence="1">
    <location>
        <begin position="21"/>
        <end position="38"/>
    </location>
</feature>
<name>A0A1X6PKT2_PORUM</name>